<feature type="compositionally biased region" description="Basic residues" evidence="7">
    <location>
        <begin position="85"/>
        <end position="99"/>
    </location>
</feature>
<evidence type="ECO:0000256" key="1">
    <source>
        <dbReference type="ARBA" id="ARBA00004141"/>
    </source>
</evidence>
<keyword evidence="11" id="KW-1185">Reference proteome</keyword>
<dbReference type="InterPro" id="IPR040241">
    <property type="entry name" value="TRP_Flc/Pkd2-like"/>
</dbReference>
<evidence type="ECO:0000256" key="2">
    <source>
        <dbReference type="ARBA" id="ARBA00010642"/>
    </source>
</evidence>
<dbReference type="Pfam" id="PF24589">
    <property type="entry name" value="DUF7614"/>
    <property type="match status" value="1"/>
</dbReference>
<feature type="compositionally biased region" description="Polar residues" evidence="7">
    <location>
        <begin position="173"/>
        <end position="185"/>
    </location>
</feature>
<accession>W9C6K3</accession>
<dbReference type="EMBL" id="AYSA01000390">
    <property type="protein sequence ID" value="ESZ92387.1"/>
    <property type="molecule type" value="Genomic_DNA"/>
</dbReference>
<keyword evidence="3 8" id="KW-0812">Transmembrane</keyword>
<dbReference type="GO" id="GO:0055085">
    <property type="term" value="P:transmembrane transport"/>
    <property type="evidence" value="ECO:0007669"/>
    <property type="project" value="TreeGrafter"/>
</dbReference>
<dbReference type="Pfam" id="PF06011">
    <property type="entry name" value="TRP"/>
    <property type="match status" value="1"/>
</dbReference>
<feature type="compositionally biased region" description="Pro residues" evidence="7">
    <location>
        <begin position="2239"/>
        <end position="2248"/>
    </location>
</feature>
<dbReference type="STRING" id="1432307.W9C6K3"/>
<feature type="compositionally biased region" description="Polar residues" evidence="7">
    <location>
        <begin position="2348"/>
        <end position="2357"/>
    </location>
</feature>
<dbReference type="InterPro" id="IPR056033">
    <property type="entry name" value="DUF7614"/>
</dbReference>
<dbReference type="InterPro" id="IPR056030">
    <property type="entry name" value="DUF7611"/>
</dbReference>
<keyword evidence="4" id="KW-0732">Signal</keyword>
<dbReference type="Proteomes" id="UP000019487">
    <property type="component" value="Unassembled WGS sequence"/>
</dbReference>
<feature type="compositionally biased region" description="Polar residues" evidence="7">
    <location>
        <begin position="289"/>
        <end position="298"/>
    </location>
</feature>
<keyword evidence="5 8" id="KW-1133">Transmembrane helix</keyword>
<feature type="transmembrane region" description="Helical" evidence="8">
    <location>
        <begin position="1434"/>
        <end position="1456"/>
    </location>
</feature>
<comment type="caution">
    <text evidence="10">The sequence shown here is derived from an EMBL/GenBank/DDBJ whole genome shotgun (WGS) entry which is preliminary data.</text>
</comment>
<dbReference type="Pfam" id="PF24587">
    <property type="entry name" value="DUF7612"/>
    <property type="match status" value="1"/>
</dbReference>
<feature type="compositionally biased region" description="Polar residues" evidence="7">
    <location>
        <begin position="1851"/>
        <end position="1860"/>
    </location>
</feature>
<evidence type="ECO:0000256" key="4">
    <source>
        <dbReference type="ARBA" id="ARBA00022729"/>
    </source>
</evidence>
<dbReference type="InterPro" id="IPR010308">
    <property type="entry name" value="TRP_C"/>
</dbReference>
<feature type="compositionally biased region" description="Polar residues" evidence="7">
    <location>
        <begin position="1878"/>
        <end position="1889"/>
    </location>
</feature>
<evidence type="ECO:0000256" key="6">
    <source>
        <dbReference type="ARBA" id="ARBA00023136"/>
    </source>
</evidence>
<dbReference type="Pfam" id="PF14558">
    <property type="entry name" value="TRP_N"/>
    <property type="match status" value="1"/>
</dbReference>
<feature type="transmembrane region" description="Helical" evidence="8">
    <location>
        <begin position="1721"/>
        <end position="1741"/>
    </location>
</feature>
<feature type="transmembrane region" description="Helical" evidence="8">
    <location>
        <begin position="1220"/>
        <end position="1243"/>
    </location>
</feature>
<comment type="similarity">
    <text evidence="2">Belongs to the transient receptor potential (TRP) ion channel family.</text>
</comment>
<feature type="region of interest" description="Disordered" evidence="7">
    <location>
        <begin position="253"/>
        <end position="330"/>
    </location>
</feature>
<feature type="domain" description="ML-like" evidence="9">
    <location>
        <begin position="1238"/>
        <end position="1427"/>
    </location>
</feature>
<reference evidence="10 11" key="1">
    <citation type="journal article" date="2014" name="Genome Announc.">
        <title>Draft genome sequence of Sclerotinia borealis, a psychrophilic plant pathogenic fungus.</title>
        <authorList>
            <person name="Mardanov A.V."/>
            <person name="Beletsky A.V."/>
            <person name="Kadnikov V.V."/>
            <person name="Ignatov A.N."/>
            <person name="Ravin N.V."/>
        </authorList>
    </citation>
    <scope>NUCLEOTIDE SEQUENCE [LARGE SCALE GENOMIC DNA]</scope>
    <source>
        <strain evidence="11">F-4157</strain>
    </source>
</reference>
<dbReference type="Pfam" id="PF24588">
    <property type="entry name" value="DUF7613"/>
    <property type="match status" value="1"/>
</dbReference>
<evidence type="ECO:0000259" key="9">
    <source>
        <dbReference type="SMART" id="SM01320"/>
    </source>
</evidence>
<feature type="transmembrane region" description="Helical" evidence="8">
    <location>
        <begin position="1610"/>
        <end position="1634"/>
    </location>
</feature>
<feature type="region of interest" description="Disordered" evidence="7">
    <location>
        <begin position="1843"/>
        <end position="1864"/>
    </location>
</feature>
<feature type="region of interest" description="Disordered" evidence="7">
    <location>
        <begin position="1"/>
        <end position="229"/>
    </location>
</feature>
<evidence type="ECO:0000313" key="11">
    <source>
        <dbReference type="Proteomes" id="UP000019487"/>
    </source>
</evidence>
<dbReference type="InterPro" id="IPR056032">
    <property type="entry name" value="DUF7613"/>
</dbReference>
<dbReference type="HOGENOM" id="CLU_229450_0_0_1"/>
<evidence type="ECO:0000256" key="7">
    <source>
        <dbReference type="SAM" id="MobiDB-lite"/>
    </source>
</evidence>
<feature type="compositionally biased region" description="Polar residues" evidence="7">
    <location>
        <begin position="192"/>
        <end position="217"/>
    </location>
</feature>
<organism evidence="10 11">
    <name type="scientific">Sclerotinia borealis (strain F-4128)</name>
    <dbReference type="NCBI Taxonomy" id="1432307"/>
    <lineage>
        <taxon>Eukaryota</taxon>
        <taxon>Fungi</taxon>
        <taxon>Dikarya</taxon>
        <taxon>Ascomycota</taxon>
        <taxon>Pezizomycotina</taxon>
        <taxon>Leotiomycetes</taxon>
        <taxon>Helotiales</taxon>
        <taxon>Sclerotiniaceae</taxon>
        <taxon>Sclerotinia</taxon>
    </lineage>
</organism>
<comment type="subcellular location">
    <subcellularLocation>
        <location evidence="1">Membrane</location>
        <topology evidence="1">Multi-pass membrane protein</topology>
    </subcellularLocation>
</comment>
<feature type="region of interest" description="Disordered" evidence="7">
    <location>
        <begin position="2343"/>
        <end position="2377"/>
    </location>
</feature>
<evidence type="ECO:0000313" key="10">
    <source>
        <dbReference type="EMBL" id="ESZ92387.1"/>
    </source>
</evidence>
<feature type="compositionally biased region" description="Low complexity" evidence="7">
    <location>
        <begin position="2014"/>
        <end position="2025"/>
    </location>
</feature>
<feature type="region of interest" description="Disordered" evidence="7">
    <location>
        <begin position="2095"/>
        <end position="2317"/>
    </location>
</feature>
<dbReference type="InterPro" id="IPR056031">
    <property type="entry name" value="DUF7612"/>
</dbReference>
<dbReference type="PANTHER" id="PTHR31145:SF6">
    <property type="entry name" value="INTEGRAL MEMBRANE PROTEIN (AFU_ORTHOLOGUE AFUA_7G01610)"/>
    <property type="match status" value="1"/>
</dbReference>
<dbReference type="PANTHER" id="PTHR31145">
    <property type="entry name" value="INTEGRAL MEMBRANE PROTEIN (AFU_ORTHOLOGUE AFUA_7G01610)"/>
    <property type="match status" value="1"/>
</dbReference>
<evidence type="ECO:0000256" key="8">
    <source>
        <dbReference type="SAM" id="Phobius"/>
    </source>
</evidence>
<name>W9C6K3_SCLBF</name>
<proteinExistence type="inferred from homology"/>
<feature type="compositionally biased region" description="Low complexity" evidence="7">
    <location>
        <begin position="262"/>
        <end position="282"/>
    </location>
</feature>
<dbReference type="OrthoDB" id="5312224at2759"/>
<feature type="transmembrane region" description="Helical" evidence="8">
    <location>
        <begin position="1753"/>
        <end position="1772"/>
    </location>
</feature>
<sequence>MDTTDRKELENKQLKGRLMGKLFGKEKKPSSAEEVSDFLHGPTDKLYTASYTAASSTPPRPPVLGRIDTSSARRWPTSAEVNNARRNRSASPKRSRKGLVVRFTEAQPELIGEGGDECASPTADIAEALRSRAATIPQQKQNRRPSPLPAYGSQGPADKFGDPDMFRPGPLRRTQTGFSTISDNDSAPDEASSPNGNQRNEASYNGTARTGSHSSFTAKAEAAMRASEGKALVRAVSGHSVERESALAALTGTIASSPREANNPNAMKNPPSSSSSGLPTNSFGRPETPSDSGNSNPTIAEESPILFSGTSTTNSVSAVDSPPPPSRAPKFNLKDAAIAIGDDALNDFAIRTSHMFTLFELSAESLKPLSSCSLEELVRGALWWFLRGRSELESSIRDRSTTPEAKQNSSLARQQAYANLAKVYWLMGKIAPKCPEMTNQRTVDTLQNVINDALESRQTILSGLKKLTMSMKRNNILPPSGEDAPLPQGIDNQIWTRDEGDRSLLSLQRPNTTLTLSGVLPLGDSDTSFTYGRHFVDVYLLEEAASQHYRCPCLLSIVRGNNEEDLSFVITNQTGTLKLMIQHDKTRGPTWNDVSWMQKNNSLNIKLPRGFELRINCTPQDYRSLRGSYDFQNSVRQSLARLEDEDIVFKMTIKAFQCFGQEKQAQSFPTEAVPKCEVRLFEKSTVEKAATGPRKKHRGFRLAVMTGKMTKNLRGIEKNILPTTHIQFSFLRGDNGHPALLLKVDDGNPRSSMVFTFEDADQRARLHALLTGGVIGREETVYGETPIRSFVIEEPGGLAPRLAGLEWQSVRIINEDAFDIQTTKTVLSEHLRVIMDFKTGTLTDRFNIGPGELKLRLDLHSTNELKILRQPQHDMTIMATQAQASNQSTKEFAEVLGTIARAETTRTYVFPSLRELHLFQTALTGFIVVFDGRASSFNISRRRMVVPIYKKWDAAITRLQVVQKERTVQLLAFFENFNHGDCMGFTLKSTDTFESSNKSGRFSLRIVDAKFSMPKPRGEGQDSGFVNLDMPDYPGEHDDITVVFDTEAERDTFTKSLPAPVKMASRMGSIFDASLGTQLRILTPCATRVACAETRNYEIHVQLPPSVQPPASTANQQISIVFFHPFSRRWVRSLVLPMPGNSRYEAQVNANFYVDHDRTSRPNTILTMSAADCWEQERIRGRRYKGEQYSNRTHPSPPASVHEQRHVPCPWFGASPKTSFSVWGIIVVLISTFWIAPVSAVFIEFSNCLEESYQGNEPYELQFVPYFLWAVFNTTEPTHNLAVQVWGDVKGSGPGSQTSRPPLSNETAYWQSNSSDTYNGKIADEPEPTSQKLTTLSNKVTVLTYEPYNDYVDFCNQLVNGTCPLGPSFNASRWDPYTFPSFGFNNNFYSSYAFTSFTTTMVIKNGDTAATPIGCISADITPDIGSNLAGVVKYIPMVVLVCVGFATAFAGIYSPWGTNDIFRWTTNYGRDADLLRLVTPGFGDCLQYIQFIALTGGLTLDYPGFYQPIVSKVSWSSLMFNESFVSNTYKDSLVDGIYVVNGTYGLDRMRQLIGMGEVDDVWAGMSVWLLAIIGVVLVLIQTGFAMRWVWRLLKGTQEEDLRKKNMPFSVGNVIRIVFNYFLLPIVALSMFQLVEASKSPAYTTGLALLMLIVIVVFAIYLLYLIATARPKSYLFDDLPTVLTYGALYNTYSDNAAPFALVPVLLTFLRGISIGAVQPSGIAQLVLLAICEVITILTLHAFRPFHSPTSMNAYHTFFAAVRFSTILLMIAFAPSLGISPGPKGWVGYAILLMHAIVLILGFMLNAVQTIIEVAARLAGAGGDESGAARGGLSKVFGMRQLSRRLSRRDATSRQSQLSSAAMLSEQDRKSYLSEGGRLRSQSAGSAGNLLNRQSTNLDGLVVDAFGAMPTHHVGSGAPSSCTPTTPGEASTFSFLPSAAAPTGRGRNKGAILSLDTTDAADPYYRPPRFRRPTVDAYSPGARSRGSWASGEWTNRRWSQHESPPADPDTIEPFEGPSSSGRNSPSPQQALDGGPLELSRSKADYTTREVDFYYGVRGPALNAEAPSRRIKTGPTDPTGIPASAAGWFKGLFKGKTKEKGKGFEVVRSSRMPPPGMSNARNAPGDESPPEGIPVATGAIRHGPIDSDSDDEGERADPSGQGGPSHVDGAGSDDGELVSPMGSDDGQSYHDEDEFEMTRISDLPPSLQGLKIPEGGMELPSRFPSKASSRVPHGSRAGDPIPNMPLSPPARIPTVPRRSSRRKSQNTSVDLAIPGSRRHTPHNSLTSRLPFERSNSNKRHSDISAKSSIGPHEGCGHSRNTSFGNFTEAYGNDRPTSVGYVSQHHIHTINPPENNPQYLGSSAELVDGRISGGSSIDHPR</sequence>
<feature type="region of interest" description="Disordered" evidence="7">
    <location>
        <begin position="1957"/>
        <end position="2040"/>
    </location>
</feature>
<protein>
    <recommendedName>
        <fullName evidence="9">ML-like domain-containing protein</fullName>
    </recommendedName>
</protein>
<dbReference type="SMART" id="SM01320">
    <property type="entry name" value="TRP_N"/>
    <property type="match status" value="1"/>
</dbReference>
<feature type="compositionally biased region" description="Basic and acidic residues" evidence="7">
    <location>
        <begin position="1"/>
        <end position="13"/>
    </location>
</feature>
<evidence type="ECO:0000256" key="5">
    <source>
        <dbReference type="ARBA" id="ARBA00022989"/>
    </source>
</evidence>
<evidence type="ECO:0000256" key="3">
    <source>
        <dbReference type="ARBA" id="ARBA00022692"/>
    </source>
</evidence>
<keyword evidence="6 8" id="KW-0472">Membrane</keyword>
<feature type="region of interest" description="Disordered" evidence="7">
    <location>
        <begin position="1870"/>
        <end position="1889"/>
    </location>
</feature>
<feature type="transmembrane region" description="Helical" evidence="8">
    <location>
        <begin position="1784"/>
        <end position="1806"/>
    </location>
</feature>
<gene>
    <name evidence="10" type="ORF">SBOR_7242</name>
</gene>
<feature type="transmembrane region" description="Helical" evidence="8">
    <location>
        <begin position="1646"/>
        <end position="1666"/>
    </location>
</feature>
<dbReference type="Pfam" id="PF24586">
    <property type="entry name" value="DUF7611"/>
    <property type="match status" value="1"/>
</dbReference>
<dbReference type="InterPro" id="IPR032800">
    <property type="entry name" value="TRP_N"/>
</dbReference>
<feature type="transmembrane region" description="Helical" evidence="8">
    <location>
        <begin position="1567"/>
        <end position="1590"/>
    </location>
</feature>
<dbReference type="GO" id="GO:0016020">
    <property type="term" value="C:membrane"/>
    <property type="evidence" value="ECO:0007669"/>
    <property type="project" value="UniProtKB-SubCell"/>
</dbReference>